<comment type="caution">
    <text evidence="1">The sequence shown here is derived from an EMBL/GenBank/DDBJ whole genome shotgun (WGS) entry which is preliminary data.</text>
</comment>
<reference evidence="1" key="1">
    <citation type="submission" date="2023-02" db="EMBL/GenBank/DDBJ databases">
        <title>Nocardiopsis ansamitocini NBRC 112285.</title>
        <authorList>
            <person name="Ichikawa N."/>
            <person name="Sato H."/>
            <person name="Tonouchi N."/>
        </authorList>
    </citation>
    <scope>NUCLEOTIDE SEQUENCE</scope>
    <source>
        <strain evidence="1">NBRC 112285</strain>
    </source>
</reference>
<sequence>MAGGSLIPVSAKSLALSLRHFTMDGPAVRHCVESRVGPFIRDFPNAHPTDGAGQPHLVPHQADGRMVQAPAANLGFPPEHTHLTALH</sequence>
<organism evidence="1 2">
    <name type="scientific">Nocardiopsis ansamitocini</name>
    <dbReference type="NCBI Taxonomy" id="1670832"/>
    <lineage>
        <taxon>Bacteria</taxon>
        <taxon>Bacillati</taxon>
        <taxon>Actinomycetota</taxon>
        <taxon>Actinomycetes</taxon>
        <taxon>Streptosporangiales</taxon>
        <taxon>Nocardiopsidaceae</taxon>
        <taxon>Nocardiopsis</taxon>
    </lineage>
</organism>
<dbReference type="SUPFAM" id="SSF53901">
    <property type="entry name" value="Thiolase-like"/>
    <property type="match status" value="1"/>
</dbReference>
<gene>
    <name evidence="1" type="ORF">Nans01_42460</name>
</gene>
<proteinExistence type="predicted"/>
<name>A0A9W6ULA7_9ACTN</name>
<dbReference type="GO" id="GO:0016746">
    <property type="term" value="F:acyltransferase activity"/>
    <property type="evidence" value="ECO:0007669"/>
    <property type="project" value="InterPro"/>
</dbReference>
<dbReference type="RefSeq" id="WP_285761438.1">
    <property type="nucleotide sequence ID" value="NZ_BSQG01000010.1"/>
</dbReference>
<accession>A0A9W6ULA7</accession>
<dbReference type="InterPro" id="IPR016039">
    <property type="entry name" value="Thiolase-like"/>
</dbReference>
<keyword evidence="2" id="KW-1185">Reference proteome</keyword>
<dbReference type="Gene3D" id="3.40.47.10">
    <property type="match status" value="1"/>
</dbReference>
<dbReference type="Proteomes" id="UP001165092">
    <property type="component" value="Unassembled WGS sequence"/>
</dbReference>
<evidence type="ECO:0000313" key="1">
    <source>
        <dbReference type="EMBL" id="GLU49895.1"/>
    </source>
</evidence>
<dbReference type="EMBL" id="BSQG01000010">
    <property type="protein sequence ID" value="GLU49895.1"/>
    <property type="molecule type" value="Genomic_DNA"/>
</dbReference>
<evidence type="ECO:0000313" key="2">
    <source>
        <dbReference type="Proteomes" id="UP001165092"/>
    </source>
</evidence>
<protein>
    <submittedName>
        <fullName evidence="1">Uncharacterized protein</fullName>
    </submittedName>
</protein>
<dbReference type="AlphaFoldDB" id="A0A9W6ULA7"/>